<sequence>MLRSILFVGLLFGFGVDASGALTQPTVNLDNATFTGITVGNFSKFLGIRFAQPPIGDYRFQIPQPYPAYTGMHNVTLYGPACPQQNPSNATIKHDVCTCFPHLCESFPIPPPTTDWLSEDCLYINVIRPAGATSSSKLPVLVQLYGGGFETGIAENNDEGSVIVLNRAIELEKPVVYVSMNYRLNAFGFLASQEVKNEGVGNLGLRDQREGLRWIQKYISAFGGDPTKVTLWGQSAGAISISFQMLTNGGNTEGLFHGAFMHSGAPMPVGDITNGQPYYDALVGETGCSGASDTLQCLRNVPYDDIMMAVNKSPNLESYQALALAWAPRADGDFLVDHPQLLVQNGSVADIPFVSSNCDDEGTDFSFSTCNVTTDGQFRDYLSTYWIKGAPDENMTTLLQQYPQDPTEGSPFDTGNNNTLTSQFKRVAAFQGDVVFQAPRRFLLHQRSDEQNTWSYLSKLNKTALYLGSSHGSDIRSLIGPGDTPMADYLINFVANLDPNGGANPEWPRYTKESPNLLMMSDGPTFGNIQINFTQDTYRTDPMEVLTSLSLAYPL</sequence>
<reference evidence="5" key="1">
    <citation type="submission" date="2011-04" db="EMBL/GenBank/DDBJ databases">
        <title>Evolution of plant cell wall degrading machinery underlies the functional diversity of forest fungi.</title>
        <authorList>
            <consortium name="US DOE Joint Genome Institute (JGI-PGF)"/>
            <person name="Eastwood D.C."/>
            <person name="Floudas D."/>
            <person name="Binder M."/>
            <person name="Majcherczyk A."/>
            <person name="Schneider P."/>
            <person name="Aerts A."/>
            <person name="Asiegbu F.O."/>
            <person name="Baker S.E."/>
            <person name="Barry K."/>
            <person name="Bendiksby M."/>
            <person name="Blumentritt M."/>
            <person name="Coutinho P.M."/>
            <person name="Cullen D."/>
            <person name="Cullen D."/>
            <person name="Gathman A."/>
            <person name="Goodell B."/>
            <person name="Henrissat B."/>
            <person name="Ihrmark K."/>
            <person name="Kauserud H."/>
            <person name="Kohler A."/>
            <person name="LaButti K."/>
            <person name="Lapidus A."/>
            <person name="Lavin J.L."/>
            <person name="Lee Y.-H."/>
            <person name="Lindquist E."/>
            <person name="Lilly W."/>
            <person name="Lucas S."/>
            <person name="Morin E."/>
            <person name="Murat C."/>
            <person name="Oguiza J.A."/>
            <person name="Park J."/>
            <person name="Pisabarro A.G."/>
            <person name="Riley R."/>
            <person name="Rosling A."/>
            <person name="Salamov A."/>
            <person name="Schmidt O."/>
            <person name="Schmutz J."/>
            <person name="Skrede I."/>
            <person name="Stenlid J."/>
            <person name="Wiebenga A."/>
            <person name="Xie X."/>
            <person name="Kues U."/>
            <person name="Hibbett D.S."/>
            <person name="Hoffmeister D."/>
            <person name="Hogberg N."/>
            <person name="Martin F."/>
            <person name="Grigoriev I.V."/>
            <person name="Watkinson S.C."/>
        </authorList>
    </citation>
    <scope>NUCLEOTIDE SEQUENCE</scope>
    <source>
        <strain evidence="5">S7.9</strain>
    </source>
</reference>
<dbReference type="PANTHER" id="PTHR11559">
    <property type="entry name" value="CARBOXYLESTERASE"/>
    <property type="match status" value="1"/>
</dbReference>
<evidence type="ECO:0000259" key="4">
    <source>
        <dbReference type="Pfam" id="PF00135"/>
    </source>
</evidence>
<dbReference type="InterPro" id="IPR029058">
    <property type="entry name" value="AB_hydrolase_fold"/>
</dbReference>
<feature type="chain" id="PRO_5005130421" description="Carboxylic ester hydrolase" evidence="3">
    <location>
        <begin position="22"/>
        <end position="555"/>
    </location>
</feature>
<dbReference type="InterPro" id="IPR002018">
    <property type="entry name" value="CarbesteraseB"/>
</dbReference>
<dbReference type="Proteomes" id="UP000008064">
    <property type="component" value="Unassembled WGS sequence"/>
</dbReference>
<evidence type="ECO:0000256" key="1">
    <source>
        <dbReference type="ARBA" id="ARBA00005964"/>
    </source>
</evidence>
<dbReference type="RefSeq" id="XP_007319207.1">
    <property type="nucleotide sequence ID" value="XM_007319145.1"/>
</dbReference>
<evidence type="ECO:0000256" key="2">
    <source>
        <dbReference type="ARBA" id="ARBA00022801"/>
    </source>
</evidence>
<feature type="signal peptide" evidence="3">
    <location>
        <begin position="1"/>
        <end position="21"/>
    </location>
</feature>
<dbReference type="OrthoDB" id="408631at2759"/>
<dbReference type="KEGG" id="sla:SERLADRAFT_438756"/>
<dbReference type="SUPFAM" id="SSF53474">
    <property type="entry name" value="alpha/beta-Hydrolases"/>
    <property type="match status" value="1"/>
</dbReference>
<dbReference type="ESTHER" id="serl9-f8p018">
    <property type="family name" value="Fungal_carboxylesterase_lipase"/>
</dbReference>
<name>F8P018_SERL9</name>
<dbReference type="AlphaFoldDB" id="F8P018"/>
<proteinExistence type="inferred from homology"/>
<dbReference type="GeneID" id="18815083"/>
<dbReference type="EMBL" id="GL945435">
    <property type="protein sequence ID" value="EGO23445.1"/>
    <property type="molecule type" value="Genomic_DNA"/>
</dbReference>
<keyword evidence="2 3" id="KW-0378">Hydrolase</keyword>
<protein>
    <recommendedName>
        <fullName evidence="3">Carboxylic ester hydrolase</fullName>
        <ecNumber evidence="3">3.1.1.-</ecNumber>
    </recommendedName>
</protein>
<dbReference type="Gene3D" id="3.40.50.1820">
    <property type="entry name" value="alpha/beta hydrolase"/>
    <property type="match status" value="1"/>
</dbReference>
<evidence type="ECO:0000313" key="5">
    <source>
        <dbReference type="EMBL" id="EGO23445.1"/>
    </source>
</evidence>
<gene>
    <name evidence="5" type="ORF">SERLADRAFT_438756</name>
</gene>
<dbReference type="PROSITE" id="PS00122">
    <property type="entry name" value="CARBOXYLESTERASE_B_1"/>
    <property type="match status" value="1"/>
</dbReference>
<dbReference type="InterPro" id="IPR019819">
    <property type="entry name" value="Carboxylesterase_B_CS"/>
</dbReference>
<accession>F8P018</accession>
<organism>
    <name type="scientific">Serpula lacrymans var. lacrymans (strain S7.9)</name>
    <name type="common">Dry rot fungus</name>
    <dbReference type="NCBI Taxonomy" id="578457"/>
    <lineage>
        <taxon>Eukaryota</taxon>
        <taxon>Fungi</taxon>
        <taxon>Dikarya</taxon>
        <taxon>Basidiomycota</taxon>
        <taxon>Agaricomycotina</taxon>
        <taxon>Agaricomycetes</taxon>
        <taxon>Agaricomycetidae</taxon>
        <taxon>Boletales</taxon>
        <taxon>Coniophorineae</taxon>
        <taxon>Serpulaceae</taxon>
        <taxon>Serpula</taxon>
    </lineage>
</organism>
<dbReference type="InterPro" id="IPR019826">
    <property type="entry name" value="Carboxylesterase_B_AS"/>
</dbReference>
<dbReference type="GO" id="GO:0016787">
    <property type="term" value="F:hydrolase activity"/>
    <property type="evidence" value="ECO:0007669"/>
    <property type="project" value="UniProtKB-KW"/>
</dbReference>
<dbReference type="HOGENOM" id="CLU_006586_10_6_1"/>
<comment type="similarity">
    <text evidence="1 3">Belongs to the type-B carboxylesterase/lipase family.</text>
</comment>
<dbReference type="EC" id="3.1.1.-" evidence="3"/>
<dbReference type="InterPro" id="IPR050309">
    <property type="entry name" value="Type-B_Carboxylest/Lipase"/>
</dbReference>
<keyword evidence="3" id="KW-0732">Signal</keyword>
<feature type="domain" description="Carboxylesterase type B" evidence="4">
    <location>
        <begin position="24"/>
        <end position="525"/>
    </location>
</feature>
<dbReference type="PROSITE" id="PS00941">
    <property type="entry name" value="CARBOXYLESTERASE_B_2"/>
    <property type="match status" value="1"/>
</dbReference>
<dbReference type="Pfam" id="PF00135">
    <property type="entry name" value="COesterase"/>
    <property type="match status" value="1"/>
</dbReference>
<evidence type="ECO:0000256" key="3">
    <source>
        <dbReference type="RuleBase" id="RU361235"/>
    </source>
</evidence>